<accession>A0A8S1SDP4</accession>
<keyword evidence="2" id="KW-1133">Transmembrane helix</keyword>
<dbReference type="GO" id="GO:0022857">
    <property type="term" value="F:transmembrane transporter activity"/>
    <property type="evidence" value="ECO:0007669"/>
    <property type="project" value="InterPro"/>
</dbReference>
<dbReference type="OrthoDB" id="308869at2759"/>
<feature type="transmembrane region" description="Helical" evidence="2">
    <location>
        <begin position="73"/>
        <end position="91"/>
    </location>
</feature>
<evidence type="ECO:0000313" key="5">
    <source>
        <dbReference type="Proteomes" id="UP000683925"/>
    </source>
</evidence>
<feature type="transmembrane region" description="Helical" evidence="2">
    <location>
        <begin position="103"/>
        <end position="122"/>
    </location>
</feature>
<dbReference type="Proteomes" id="UP000683925">
    <property type="component" value="Unassembled WGS sequence"/>
</dbReference>
<dbReference type="Pfam" id="PF07690">
    <property type="entry name" value="MFS_1"/>
    <property type="match status" value="1"/>
</dbReference>
<keyword evidence="5" id="KW-1185">Reference proteome</keyword>
<dbReference type="OMA" id="CTQRIES"/>
<protein>
    <recommendedName>
        <fullName evidence="3">Major facilitator superfamily (MFS) profile domain-containing protein</fullName>
    </recommendedName>
</protein>
<evidence type="ECO:0000259" key="3">
    <source>
        <dbReference type="PROSITE" id="PS50850"/>
    </source>
</evidence>
<dbReference type="PROSITE" id="PS50850">
    <property type="entry name" value="MFS"/>
    <property type="match status" value="1"/>
</dbReference>
<dbReference type="EMBL" id="CAJJDP010000007">
    <property type="protein sequence ID" value="CAD8137279.1"/>
    <property type="molecule type" value="Genomic_DNA"/>
</dbReference>
<proteinExistence type="predicted"/>
<keyword evidence="2" id="KW-0812">Transmembrane</keyword>
<comment type="subcellular location">
    <subcellularLocation>
        <location evidence="1">Membrane</location>
        <topology evidence="1">Multi-pass membrane protein</topology>
    </subcellularLocation>
</comment>
<keyword evidence="2" id="KW-0472">Membrane</keyword>
<feature type="domain" description="Major facilitator superfamily (MFS) profile" evidence="3">
    <location>
        <begin position="8"/>
        <end position="128"/>
    </location>
</feature>
<evidence type="ECO:0000256" key="1">
    <source>
        <dbReference type="ARBA" id="ARBA00004141"/>
    </source>
</evidence>
<dbReference type="GO" id="GO:0016020">
    <property type="term" value="C:membrane"/>
    <property type="evidence" value="ECO:0007669"/>
    <property type="project" value="UniProtKB-SubCell"/>
</dbReference>
<name>A0A8S1SDP4_PAROT</name>
<feature type="transmembrane region" description="Helical" evidence="2">
    <location>
        <begin position="45"/>
        <end position="66"/>
    </location>
</feature>
<reference evidence="4" key="1">
    <citation type="submission" date="2021-01" db="EMBL/GenBank/DDBJ databases">
        <authorList>
            <consortium name="Genoscope - CEA"/>
            <person name="William W."/>
        </authorList>
    </citation>
    <scope>NUCLEOTIDE SEQUENCE</scope>
</reference>
<evidence type="ECO:0000313" key="4">
    <source>
        <dbReference type="EMBL" id="CAD8137279.1"/>
    </source>
</evidence>
<comment type="caution">
    <text evidence="4">The sequence shown here is derived from an EMBL/GenBank/DDBJ whole genome shotgun (WGS) entry which is preliminary data.</text>
</comment>
<dbReference type="AlphaFoldDB" id="A0A8S1SDP4"/>
<gene>
    <name evidence="4" type="ORF">POCTA_138.1.T0080302</name>
</gene>
<sequence length="128" mass="14370">MDKRLFSKQAIHFLTIVFINFDHGIIPACTQRIESDFGINEFELGLLSSSVFAGIIIGSTIGAGIYDKFKTKSILITCSLFYILSISVFLITKNIMLLHFSRFLTGLFQLFIFLFGLISTGVNKKMSN</sequence>
<evidence type="ECO:0000256" key="2">
    <source>
        <dbReference type="SAM" id="Phobius"/>
    </source>
</evidence>
<dbReference type="InterPro" id="IPR020846">
    <property type="entry name" value="MFS_dom"/>
</dbReference>
<dbReference type="InterPro" id="IPR011701">
    <property type="entry name" value="MFS"/>
</dbReference>
<organism evidence="4 5">
    <name type="scientific">Paramecium octaurelia</name>
    <dbReference type="NCBI Taxonomy" id="43137"/>
    <lineage>
        <taxon>Eukaryota</taxon>
        <taxon>Sar</taxon>
        <taxon>Alveolata</taxon>
        <taxon>Ciliophora</taxon>
        <taxon>Intramacronucleata</taxon>
        <taxon>Oligohymenophorea</taxon>
        <taxon>Peniculida</taxon>
        <taxon>Parameciidae</taxon>
        <taxon>Paramecium</taxon>
    </lineage>
</organism>